<dbReference type="Gene3D" id="2.60.120.10">
    <property type="entry name" value="Jelly Rolls"/>
    <property type="match status" value="3"/>
</dbReference>
<evidence type="ECO:0000259" key="12">
    <source>
        <dbReference type="PROSITE" id="PS50042"/>
    </source>
</evidence>
<dbReference type="PANTHER" id="PTHR14226:SF29">
    <property type="entry name" value="NEUROPATHY TARGET ESTERASE SWS"/>
    <property type="match status" value="1"/>
</dbReference>
<dbReference type="GO" id="GO:0016020">
    <property type="term" value="C:membrane"/>
    <property type="evidence" value="ECO:0007669"/>
    <property type="project" value="UniProtKB-SubCell"/>
</dbReference>
<evidence type="ECO:0000313" key="16">
    <source>
        <dbReference type="Proteomes" id="UP000274756"/>
    </source>
</evidence>
<dbReference type="OrthoDB" id="421051at2759"/>
<keyword evidence="6 11" id="KW-1133">Transmembrane helix</keyword>
<feature type="transmembrane region" description="Helical" evidence="11">
    <location>
        <begin position="205"/>
        <end position="228"/>
    </location>
</feature>
<feature type="region of interest" description="Disordered" evidence="10">
    <location>
        <begin position="1042"/>
        <end position="1069"/>
    </location>
</feature>
<keyword evidence="4 9" id="KW-0378">Hydrolase</keyword>
<proteinExistence type="inferred from homology"/>
<dbReference type="Proteomes" id="UP000274756">
    <property type="component" value="Unassembled WGS sequence"/>
</dbReference>
<dbReference type="GO" id="GO:0005783">
    <property type="term" value="C:endoplasmic reticulum"/>
    <property type="evidence" value="ECO:0007669"/>
    <property type="project" value="TreeGrafter"/>
</dbReference>
<evidence type="ECO:0000256" key="4">
    <source>
        <dbReference type="ARBA" id="ARBA00022801"/>
    </source>
</evidence>
<feature type="short sequence motif" description="DGA/G" evidence="9">
    <location>
        <begin position="881"/>
        <end position="883"/>
    </location>
</feature>
<dbReference type="InterPro" id="IPR016035">
    <property type="entry name" value="Acyl_Trfase/lysoPLipase"/>
</dbReference>
<evidence type="ECO:0000256" key="3">
    <source>
        <dbReference type="ARBA" id="ARBA00022692"/>
    </source>
</evidence>
<dbReference type="PROSITE" id="PS51635">
    <property type="entry name" value="PNPLA"/>
    <property type="match status" value="1"/>
</dbReference>
<reference evidence="14 16" key="2">
    <citation type="submission" date="2018-11" db="EMBL/GenBank/DDBJ databases">
        <authorList>
            <consortium name="Pathogen Informatics"/>
        </authorList>
    </citation>
    <scope>NUCLEOTIDE SEQUENCE [LARGE SCALE GENOMIC DNA]</scope>
</reference>
<evidence type="ECO:0000256" key="8">
    <source>
        <dbReference type="ARBA" id="ARBA00023136"/>
    </source>
</evidence>
<reference evidence="17" key="1">
    <citation type="submission" date="2016-04" db="UniProtKB">
        <authorList>
            <consortium name="WormBaseParasite"/>
        </authorList>
    </citation>
    <scope>IDENTIFICATION</scope>
</reference>
<dbReference type="InterPro" id="IPR000595">
    <property type="entry name" value="cNMP-bd_dom"/>
</dbReference>
<keyword evidence="8 11" id="KW-0472">Membrane</keyword>
<organism evidence="15 17">
    <name type="scientific">Dracunculus medinensis</name>
    <name type="common">Guinea worm</name>
    <dbReference type="NCBI Taxonomy" id="318479"/>
    <lineage>
        <taxon>Eukaryota</taxon>
        <taxon>Metazoa</taxon>
        <taxon>Ecdysozoa</taxon>
        <taxon>Nematoda</taxon>
        <taxon>Chromadorea</taxon>
        <taxon>Rhabditida</taxon>
        <taxon>Spirurina</taxon>
        <taxon>Dracunculoidea</taxon>
        <taxon>Dracunculidae</taxon>
        <taxon>Dracunculus</taxon>
    </lineage>
</organism>
<keyword evidence="7 9" id="KW-0443">Lipid metabolism</keyword>
<evidence type="ECO:0000256" key="9">
    <source>
        <dbReference type="PROSITE-ProRule" id="PRU01161"/>
    </source>
</evidence>
<comment type="similarity">
    <text evidence="2">Belongs to the NTE family.</text>
</comment>
<evidence type="ECO:0000313" key="15">
    <source>
        <dbReference type="Proteomes" id="UP000038040"/>
    </source>
</evidence>
<dbReference type="EMBL" id="UYYG01001180">
    <property type="protein sequence ID" value="VDN59346.1"/>
    <property type="molecule type" value="Genomic_DNA"/>
</dbReference>
<evidence type="ECO:0000313" key="17">
    <source>
        <dbReference type="WBParaSite" id="DME_0000572601-mRNA-1"/>
    </source>
</evidence>
<dbReference type="GO" id="GO:0016042">
    <property type="term" value="P:lipid catabolic process"/>
    <property type="evidence" value="ECO:0007669"/>
    <property type="project" value="UniProtKB-UniRule"/>
</dbReference>
<dbReference type="PROSITE" id="PS01237">
    <property type="entry name" value="UPF0028"/>
    <property type="match status" value="1"/>
</dbReference>
<dbReference type="InterPro" id="IPR056556">
    <property type="entry name" value="NTE1_P-loop_dom"/>
</dbReference>
<evidence type="ECO:0000256" key="5">
    <source>
        <dbReference type="ARBA" id="ARBA00022963"/>
    </source>
</evidence>
<dbReference type="InterPro" id="IPR050301">
    <property type="entry name" value="NTE"/>
</dbReference>
<feature type="short sequence motif" description="GXGXXG" evidence="9">
    <location>
        <begin position="732"/>
        <end position="737"/>
    </location>
</feature>
<feature type="short sequence motif" description="GXSXG" evidence="9">
    <location>
        <begin position="759"/>
        <end position="763"/>
    </location>
</feature>
<dbReference type="SUPFAM" id="SSF52151">
    <property type="entry name" value="FabD/lysophospholipase-like"/>
    <property type="match status" value="1"/>
</dbReference>
<evidence type="ECO:0000259" key="13">
    <source>
        <dbReference type="PROSITE" id="PS51635"/>
    </source>
</evidence>
<feature type="active site" description="Nucleophile" evidence="9">
    <location>
        <position position="761"/>
    </location>
</feature>
<dbReference type="WBParaSite" id="DME_0000572601-mRNA-1">
    <property type="protein sequence ID" value="DME_0000572601-mRNA-1"/>
    <property type="gene ID" value="DME_0000572601"/>
</dbReference>
<dbReference type="SMART" id="SM00100">
    <property type="entry name" value="cNMP"/>
    <property type="match status" value="2"/>
</dbReference>
<protein>
    <submittedName>
        <fullName evidence="17">Swiss cheese</fullName>
    </submittedName>
</protein>
<dbReference type="GO" id="GO:0004622">
    <property type="term" value="F:phosphatidylcholine lysophospholipase activity"/>
    <property type="evidence" value="ECO:0007669"/>
    <property type="project" value="InterPro"/>
</dbReference>
<comment type="subcellular location">
    <subcellularLocation>
        <location evidence="1">Membrane</location>
    </subcellularLocation>
</comment>
<dbReference type="Pfam" id="PF24179">
    <property type="entry name" value="NTE_Ploop"/>
    <property type="match status" value="1"/>
</dbReference>
<dbReference type="PANTHER" id="PTHR14226">
    <property type="entry name" value="NEUROPATHY TARGET ESTERASE/SWISS CHEESE D.MELANOGASTER"/>
    <property type="match status" value="1"/>
</dbReference>
<evidence type="ECO:0000313" key="14">
    <source>
        <dbReference type="EMBL" id="VDN59346.1"/>
    </source>
</evidence>
<feature type="domain" description="Cyclic nucleotide-binding" evidence="12">
    <location>
        <begin position="389"/>
        <end position="471"/>
    </location>
</feature>
<dbReference type="Gene3D" id="3.40.1090.10">
    <property type="entry name" value="Cytosolic phospholipase A2 catalytic domain"/>
    <property type="match status" value="2"/>
</dbReference>
<keyword evidence="3 11" id="KW-0812">Transmembrane</keyword>
<dbReference type="InterPro" id="IPR002641">
    <property type="entry name" value="PNPLA_dom"/>
</dbReference>
<dbReference type="CDD" id="cd00038">
    <property type="entry name" value="CAP_ED"/>
    <property type="match status" value="2"/>
</dbReference>
<gene>
    <name evidence="14" type="ORF">DME_LOCUS9319</name>
</gene>
<dbReference type="GO" id="GO:0046470">
    <property type="term" value="P:phosphatidylcholine metabolic process"/>
    <property type="evidence" value="ECO:0007669"/>
    <property type="project" value="InterPro"/>
</dbReference>
<dbReference type="AlphaFoldDB" id="A0A158Q4U3"/>
<dbReference type="Proteomes" id="UP000038040">
    <property type="component" value="Unplaced"/>
</dbReference>
<dbReference type="InterPro" id="IPR018490">
    <property type="entry name" value="cNMP-bd_dom_sf"/>
</dbReference>
<evidence type="ECO:0000256" key="7">
    <source>
        <dbReference type="ARBA" id="ARBA00023098"/>
    </source>
</evidence>
<dbReference type="InterPro" id="IPR001423">
    <property type="entry name" value="LysoPLipase_patatin_CS"/>
</dbReference>
<evidence type="ECO:0000256" key="1">
    <source>
        <dbReference type="ARBA" id="ARBA00004370"/>
    </source>
</evidence>
<dbReference type="Pfam" id="PF01734">
    <property type="entry name" value="Patatin"/>
    <property type="match status" value="1"/>
</dbReference>
<dbReference type="InterPro" id="IPR014710">
    <property type="entry name" value="RmlC-like_jellyroll"/>
</dbReference>
<keyword evidence="16" id="KW-1185">Reference proteome</keyword>
<feature type="domain" description="PNPLA" evidence="13">
    <location>
        <begin position="728"/>
        <end position="894"/>
    </location>
</feature>
<evidence type="ECO:0000256" key="6">
    <source>
        <dbReference type="ARBA" id="ARBA00022989"/>
    </source>
</evidence>
<feature type="transmembrane region" description="Helical" evidence="11">
    <location>
        <begin position="128"/>
        <end position="151"/>
    </location>
</feature>
<evidence type="ECO:0000256" key="11">
    <source>
        <dbReference type="SAM" id="Phobius"/>
    </source>
</evidence>
<feature type="compositionally biased region" description="Polar residues" evidence="10">
    <location>
        <begin position="1058"/>
        <end position="1068"/>
    </location>
</feature>
<accession>A0A158Q4U3</accession>
<evidence type="ECO:0000256" key="2">
    <source>
        <dbReference type="ARBA" id="ARBA00006636"/>
    </source>
</evidence>
<dbReference type="STRING" id="318479.A0A158Q4U3"/>
<dbReference type="Pfam" id="PF00027">
    <property type="entry name" value="cNMP_binding"/>
    <property type="match status" value="1"/>
</dbReference>
<feature type="domain" description="Cyclic nucleotide-binding" evidence="12">
    <location>
        <begin position="242"/>
        <end position="361"/>
    </location>
</feature>
<name>A0A158Q4U3_DRAME</name>
<evidence type="ECO:0000256" key="10">
    <source>
        <dbReference type="SAM" id="MobiDB-lite"/>
    </source>
</evidence>
<dbReference type="PROSITE" id="PS50042">
    <property type="entry name" value="CNMP_BINDING_3"/>
    <property type="match status" value="3"/>
</dbReference>
<sequence length="1138" mass="129321">MHLLLLFSFIIRGRGRFKRQLSELNSTALPKPPVEFFEPLELPGIPQNLKPEMFYILQHFKMLELPSGWNINPTEIEIKSYLQQEIIVQSDDSDDSIIVVLEGSIGVYITHGETREHLVRRISVGESFFSFLSLLEILIVSCSFLEFPFVLRYRIHSFRDSFLKNPADWVRPIQIVITRLLHVTLTTLYQYLGLCSELMKKSQMLLILVHLTNFSTFLVVCDLTSFLFPDSNEYMIRAQRFFVEALNLDENSEAVSFLQDRIQIKTIPENHLIQQQGANSDEMIVVVDGILKVFQVYHIHSCSVILNDEDCTDDQWHHFIYPRELFGALHLLTNEASFYSLQSHTCATIAYISKKDFFELVDLNPEVILPVAYSVIRRLSTFVRNVDFAIDWVLLDSGQAVYRSGDIADSVFVVLSGRLRSVEKQQVVEEFGRGDMIGMIEVLQRVPRGTTVLATRFSQLARVSEGLLNYIKLKYPQVGFTLIHVLGHYYTSSVKRPLVFSTTFRDRFLSSAGDPKSHIKNLRTIAVTAASKEVPLVAFTCELFHALSAHVRVLRLSSQKVAEHLDIGVLQKQADFRLMHWLNMQEDIYPLIIYECDEKPTNWTKKCLRQADVILFVAKGDQEPDKKSFMDEYLRMNQDGIRTNKELILLWDEDTDTPRGTMEWLKGNWFSGHHHVRGGKRMFQWAEQKKVEQEILDFYEKNVYISKVNNQSDFCRLGRILTGNAIGVVLGGGGARGAAHVGILRALNEFGIPVDMVAGTSMGAFIGALRAESVESEEIKIRTSDWFGSMCSFWLRLWDLTYAHSAMFTGTGFNQTIQDAFSDKQIEDLWIPYFCVTTDISSSEARVHRSGPLWAYCRASMSLAGYLPPLCDPVDGHLLLDGGYVNNLPADVMKSIGAKFVIAVDVGSAVENDLFNYGDSLNGFWVLLKKLNPFGKSVKILNMEEIQSRLAYVSCVQQLEQVKNALYCYYVRPPIEGFKTLDFSKFLEIENIGYEHGMAVFPDLIRKNELIRKFRGTMKLVVFDHALSSSFTNLAAQASKVPKARNKNNADSSEEDPLQSSEESNNGGVNIDNAFDKSAIVDGYASEPSAHSNSYFLNISSGEESVDENLLIHQNRRRISFVDEKFDKSPANDNHKTS</sequence>
<keyword evidence="5 9" id="KW-0442">Lipid degradation</keyword>
<feature type="domain" description="Cyclic nucleotide-binding" evidence="12">
    <location>
        <begin position="76"/>
        <end position="128"/>
    </location>
</feature>
<dbReference type="SUPFAM" id="SSF51206">
    <property type="entry name" value="cAMP-binding domain-like"/>
    <property type="match status" value="3"/>
</dbReference>
<feature type="active site" description="Proton acceptor" evidence="9">
    <location>
        <position position="881"/>
    </location>
</feature>